<dbReference type="Gene3D" id="2.40.10.10">
    <property type="entry name" value="Trypsin-like serine proteases"/>
    <property type="match status" value="2"/>
</dbReference>
<feature type="domain" description="Peptidase S1" evidence="6">
    <location>
        <begin position="23"/>
        <end position="315"/>
    </location>
</feature>
<feature type="chain" id="PRO_5035917683" description="Peptidase S1 domain-containing protein" evidence="5">
    <location>
        <begin position="26"/>
        <end position="399"/>
    </location>
</feature>
<keyword evidence="3" id="KW-0720">Serine protease</keyword>
<dbReference type="SUPFAM" id="SSF50494">
    <property type="entry name" value="Trypsin-like serine proteases"/>
    <property type="match status" value="2"/>
</dbReference>
<evidence type="ECO:0000259" key="6">
    <source>
        <dbReference type="PROSITE" id="PS50240"/>
    </source>
</evidence>
<evidence type="ECO:0000256" key="5">
    <source>
        <dbReference type="SAM" id="SignalP"/>
    </source>
</evidence>
<dbReference type="Pfam" id="PF00089">
    <property type="entry name" value="Trypsin"/>
    <property type="match status" value="2"/>
</dbReference>
<reference evidence="7" key="1">
    <citation type="journal article" date="2021" name="Mol. Ecol. Resour.">
        <title>Apolygus lucorum genome provides insights into omnivorousness and mesophyll feeding.</title>
        <authorList>
            <person name="Liu Y."/>
            <person name="Liu H."/>
            <person name="Wang H."/>
            <person name="Huang T."/>
            <person name="Liu B."/>
            <person name="Yang B."/>
            <person name="Yin L."/>
            <person name="Li B."/>
            <person name="Zhang Y."/>
            <person name="Zhang S."/>
            <person name="Jiang F."/>
            <person name="Zhang X."/>
            <person name="Ren Y."/>
            <person name="Wang B."/>
            <person name="Wang S."/>
            <person name="Lu Y."/>
            <person name="Wu K."/>
            <person name="Fan W."/>
            <person name="Wang G."/>
        </authorList>
    </citation>
    <scope>NUCLEOTIDE SEQUENCE</scope>
    <source>
        <strain evidence="7">12Hb</strain>
    </source>
</reference>
<dbReference type="InterPro" id="IPR001254">
    <property type="entry name" value="Trypsin_dom"/>
</dbReference>
<dbReference type="SMART" id="SM00020">
    <property type="entry name" value="Tryp_SPc"/>
    <property type="match status" value="1"/>
</dbReference>
<keyword evidence="1" id="KW-0645">Protease</keyword>
<evidence type="ECO:0000256" key="2">
    <source>
        <dbReference type="ARBA" id="ARBA00022801"/>
    </source>
</evidence>
<protein>
    <recommendedName>
        <fullName evidence="6">Peptidase S1 domain-containing protein</fullName>
    </recommendedName>
</protein>
<feature type="signal peptide" evidence="5">
    <location>
        <begin position="1"/>
        <end position="25"/>
    </location>
</feature>
<dbReference type="Proteomes" id="UP000466442">
    <property type="component" value="Unassembled WGS sequence"/>
</dbReference>
<sequence length="399" mass="44948">MRRRSSDTTWSLLVLFSIHIVLCVGQRSGQPAKPGDYPYLLTVLNHGRGICAATLFTTTLAITACHCLLKDASGVFKAPHDLLETGRMELDSGNEGQHPTGQPRFVKVIKVHPKCESTQRSMVYDFGLIEVTEPFELKNGYTEILNFLEPADDKPKDCYGLEFQTVERDGKPWDISTMQIRKLAVTNDEICAGLFKYYHRKLEFRPDLQFCAGIQDEDADKTFFCGLPDYGSPVPKPFPPFVPDYDPDMPSTIVPGCWIDDGGPHSFDVYPLRYSTLPFLIHITVAQVRVNPADYPFMGTLLWKRRGICGAVLYTTNHLITACRCLAEDPSAYFDPPPKLKKTSTIEVDMGSDGPRPSGQSRRAIEIKVHPKCESSNKTMFYDYGIIQVAKPFEIRDRF</sequence>
<evidence type="ECO:0000256" key="3">
    <source>
        <dbReference type="ARBA" id="ARBA00022825"/>
    </source>
</evidence>
<evidence type="ECO:0000313" key="8">
    <source>
        <dbReference type="Proteomes" id="UP000466442"/>
    </source>
</evidence>
<dbReference type="InterPro" id="IPR043504">
    <property type="entry name" value="Peptidase_S1_PA_chymotrypsin"/>
</dbReference>
<evidence type="ECO:0000256" key="1">
    <source>
        <dbReference type="ARBA" id="ARBA00022670"/>
    </source>
</evidence>
<evidence type="ECO:0000313" key="7">
    <source>
        <dbReference type="EMBL" id="KAF6214169.1"/>
    </source>
</evidence>
<accession>A0A8S9Y068</accession>
<dbReference type="PROSITE" id="PS50240">
    <property type="entry name" value="TRYPSIN_DOM"/>
    <property type="match status" value="1"/>
</dbReference>
<name>A0A8S9Y068_APOLU</name>
<dbReference type="InterPro" id="IPR050430">
    <property type="entry name" value="Peptidase_S1"/>
</dbReference>
<dbReference type="EMBL" id="WIXP02000002">
    <property type="protein sequence ID" value="KAF6214169.1"/>
    <property type="molecule type" value="Genomic_DNA"/>
</dbReference>
<evidence type="ECO:0000256" key="4">
    <source>
        <dbReference type="ARBA" id="ARBA00023157"/>
    </source>
</evidence>
<keyword evidence="8" id="KW-1185">Reference proteome</keyword>
<dbReference type="PANTHER" id="PTHR24276">
    <property type="entry name" value="POLYSERASE-RELATED"/>
    <property type="match status" value="1"/>
</dbReference>
<dbReference type="AlphaFoldDB" id="A0A8S9Y068"/>
<keyword evidence="4" id="KW-1015">Disulfide bond</keyword>
<comment type="caution">
    <text evidence="7">The sequence shown here is derived from an EMBL/GenBank/DDBJ whole genome shotgun (WGS) entry which is preliminary data.</text>
</comment>
<dbReference type="GO" id="GO:0004252">
    <property type="term" value="F:serine-type endopeptidase activity"/>
    <property type="evidence" value="ECO:0007669"/>
    <property type="project" value="InterPro"/>
</dbReference>
<organism evidence="7 8">
    <name type="scientific">Apolygus lucorum</name>
    <name type="common">Small green plant bug</name>
    <name type="synonym">Lygocoris lucorum</name>
    <dbReference type="NCBI Taxonomy" id="248454"/>
    <lineage>
        <taxon>Eukaryota</taxon>
        <taxon>Metazoa</taxon>
        <taxon>Ecdysozoa</taxon>
        <taxon>Arthropoda</taxon>
        <taxon>Hexapoda</taxon>
        <taxon>Insecta</taxon>
        <taxon>Pterygota</taxon>
        <taxon>Neoptera</taxon>
        <taxon>Paraneoptera</taxon>
        <taxon>Hemiptera</taxon>
        <taxon>Heteroptera</taxon>
        <taxon>Panheteroptera</taxon>
        <taxon>Cimicomorpha</taxon>
        <taxon>Miridae</taxon>
        <taxon>Mirini</taxon>
        <taxon>Apolygus</taxon>
    </lineage>
</organism>
<dbReference type="PANTHER" id="PTHR24276:SF98">
    <property type="entry name" value="FI18310P1-RELATED"/>
    <property type="match status" value="1"/>
</dbReference>
<keyword evidence="5" id="KW-0732">Signal</keyword>
<dbReference type="InterPro" id="IPR009003">
    <property type="entry name" value="Peptidase_S1_PA"/>
</dbReference>
<dbReference type="GO" id="GO:0006508">
    <property type="term" value="P:proteolysis"/>
    <property type="evidence" value="ECO:0007669"/>
    <property type="project" value="UniProtKB-KW"/>
</dbReference>
<gene>
    <name evidence="7" type="ORF">GE061_008908</name>
</gene>
<keyword evidence="2" id="KW-0378">Hydrolase</keyword>
<proteinExistence type="predicted"/>
<dbReference type="OrthoDB" id="10059102at2759"/>